<dbReference type="Proteomes" id="UP001064048">
    <property type="component" value="Chromosome 24"/>
</dbReference>
<proteinExistence type="predicted"/>
<organism evidence="1 2">
    <name type="scientific">Choristoneura fumiferana</name>
    <name type="common">Spruce budworm moth</name>
    <name type="synonym">Archips fumiferana</name>
    <dbReference type="NCBI Taxonomy" id="7141"/>
    <lineage>
        <taxon>Eukaryota</taxon>
        <taxon>Metazoa</taxon>
        <taxon>Ecdysozoa</taxon>
        <taxon>Arthropoda</taxon>
        <taxon>Hexapoda</taxon>
        <taxon>Insecta</taxon>
        <taxon>Pterygota</taxon>
        <taxon>Neoptera</taxon>
        <taxon>Endopterygota</taxon>
        <taxon>Lepidoptera</taxon>
        <taxon>Glossata</taxon>
        <taxon>Ditrysia</taxon>
        <taxon>Tortricoidea</taxon>
        <taxon>Tortricidae</taxon>
        <taxon>Tortricinae</taxon>
        <taxon>Choristoneura</taxon>
    </lineage>
</organism>
<keyword evidence="2" id="KW-1185">Reference proteome</keyword>
<reference evidence="1 2" key="1">
    <citation type="journal article" date="2022" name="Genome Biol. Evol.">
        <title>The Spruce Budworm Genome: Reconstructing the Evolutionary History of Antifreeze Proteins.</title>
        <authorList>
            <person name="Beliveau C."/>
            <person name="Gagne P."/>
            <person name="Picq S."/>
            <person name="Vernygora O."/>
            <person name="Keeling C.I."/>
            <person name="Pinkney K."/>
            <person name="Doucet D."/>
            <person name="Wen F."/>
            <person name="Johnston J.S."/>
            <person name="Maaroufi H."/>
            <person name="Boyle B."/>
            <person name="Laroche J."/>
            <person name="Dewar K."/>
            <person name="Juretic N."/>
            <person name="Blackburn G."/>
            <person name="Nisole A."/>
            <person name="Brunet B."/>
            <person name="Brandao M."/>
            <person name="Lumley L."/>
            <person name="Duan J."/>
            <person name="Quan G."/>
            <person name="Lucarotti C.J."/>
            <person name="Roe A.D."/>
            <person name="Sperling F.A.H."/>
            <person name="Levesque R.C."/>
            <person name="Cusson M."/>
        </authorList>
    </citation>
    <scope>NUCLEOTIDE SEQUENCE [LARGE SCALE GENOMIC DNA]</scope>
    <source>
        <strain evidence="1">Glfc:IPQL:Cfum</strain>
    </source>
</reference>
<dbReference type="EMBL" id="CM046124">
    <property type="protein sequence ID" value="KAI8432916.1"/>
    <property type="molecule type" value="Genomic_DNA"/>
</dbReference>
<name>A0ACC0KA71_CHOFU</name>
<protein>
    <submittedName>
        <fullName evidence="1">Uncharacterized protein</fullName>
    </submittedName>
</protein>
<evidence type="ECO:0000313" key="1">
    <source>
        <dbReference type="EMBL" id="KAI8432916.1"/>
    </source>
</evidence>
<gene>
    <name evidence="1" type="ORF">MSG28_013826</name>
</gene>
<accession>A0ACC0KA71</accession>
<comment type="caution">
    <text evidence="1">The sequence shown here is derived from an EMBL/GenBank/DDBJ whole genome shotgun (WGS) entry which is preliminary data.</text>
</comment>
<sequence length="147" mass="16462">MEGVNQTDDAKTIQLLSKGIMELYEPPLATINTHLKELTERQEAVHSMLVSERRKLEDLQNDAMVDALLADIATNKEKLVSISNSMMGLHKRVQLLQIPLTFEEFGPVEPILAGLPGGHYQIIIMSCNLDKYAKFQDNPTTGSQLDR</sequence>
<evidence type="ECO:0000313" key="2">
    <source>
        <dbReference type="Proteomes" id="UP001064048"/>
    </source>
</evidence>